<accession>A0ABY9WMW7</accession>
<dbReference type="InterPro" id="IPR036188">
    <property type="entry name" value="FAD/NAD-bd_sf"/>
</dbReference>
<evidence type="ECO:0000313" key="3">
    <source>
        <dbReference type="Proteomes" id="UP001611383"/>
    </source>
</evidence>
<dbReference type="SUPFAM" id="SSF51905">
    <property type="entry name" value="FAD/NAD(P)-binding domain"/>
    <property type="match status" value="1"/>
</dbReference>
<sequence>MAAVELTRRELVAAFLGSAVAASACRRTGARELVPGAIVDRAVDVGHKLRGGPLPRAAETQTVDVLVVGAGVAGLSAAWRLAAAGVKDVRVLELEAEAGGTARSGRNEVSAYPWGAHYLPAPLVDSGPVMRLLREMGVVTGVDAQGFPTFEEELLIREPEERLFYKGEWYEGLYLRAGASPADLAELERFEARMNAFAAARDAKGRKAFAVPTALSSDDAEWTALDRVTMAQWMEAEGFRSPRLRWLVDYACRDDYGTTAEGVSAWAGIWYFAARQDGKGERSEGFLSWPEGNGRLVNQLMSSLPPGQVERDVLVHTVEPVEGGCRVDAVEAGTGKPRAYRARQVVLACPRFVAGYVVAPWRQKRPEWLGAFQYGPWVVANLTLSESPMSFGFPQAWDNVFYESRSLGYVVATHQRLRMVEHGPTVLTWYLPMAGLDVKAERQKVLSAGYAEWEGLVMADLMAAHPGIAGQARRLEVMRWGHAMVRPSPGFMWSPARFAAQESLGDALHFAHSDLGGMALFEEANWFGVKAAERALKGLGRTDSSWLDP</sequence>
<proteinExistence type="predicted"/>
<evidence type="ECO:0000259" key="1">
    <source>
        <dbReference type="Pfam" id="PF01593"/>
    </source>
</evidence>
<keyword evidence="3" id="KW-1185">Reference proteome</keyword>
<dbReference type="EMBL" id="CP043494">
    <property type="protein sequence ID" value="WNG44509.1"/>
    <property type="molecule type" value="Genomic_DNA"/>
</dbReference>
<gene>
    <name evidence="2" type="ORF">F0U60_10605</name>
</gene>
<name>A0ABY9WMW7_9BACT</name>
<dbReference type="Gene3D" id="3.50.50.60">
    <property type="entry name" value="FAD/NAD(P)-binding domain"/>
    <property type="match status" value="1"/>
</dbReference>
<dbReference type="Proteomes" id="UP001611383">
    <property type="component" value="Chromosome"/>
</dbReference>
<evidence type="ECO:0000313" key="2">
    <source>
        <dbReference type="EMBL" id="WNG44509.1"/>
    </source>
</evidence>
<dbReference type="PANTHER" id="PTHR42923">
    <property type="entry name" value="PROTOPORPHYRINOGEN OXIDASE"/>
    <property type="match status" value="1"/>
</dbReference>
<organism evidence="2 3">
    <name type="scientific">Archangium minus</name>
    <dbReference type="NCBI Taxonomy" id="83450"/>
    <lineage>
        <taxon>Bacteria</taxon>
        <taxon>Pseudomonadati</taxon>
        <taxon>Myxococcota</taxon>
        <taxon>Myxococcia</taxon>
        <taxon>Myxococcales</taxon>
        <taxon>Cystobacterineae</taxon>
        <taxon>Archangiaceae</taxon>
        <taxon>Archangium</taxon>
    </lineage>
</organism>
<dbReference type="Pfam" id="PF01593">
    <property type="entry name" value="Amino_oxidase"/>
    <property type="match status" value="1"/>
</dbReference>
<dbReference type="InterPro" id="IPR002937">
    <property type="entry name" value="Amino_oxidase"/>
</dbReference>
<dbReference type="InterPro" id="IPR050464">
    <property type="entry name" value="Zeta_carotene_desat/Oxidored"/>
</dbReference>
<feature type="domain" description="Amine oxidase" evidence="1">
    <location>
        <begin position="72"/>
        <end position="385"/>
    </location>
</feature>
<reference evidence="2 3" key="1">
    <citation type="submission" date="2019-08" db="EMBL/GenBank/DDBJ databases">
        <title>Archangium and Cystobacter genomes.</title>
        <authorList>
            <person name="Chen I.-C.K."/>
            <person name="Wielgoss S."/>
        </authorList>
    </citation>
    <scope>NUCLEOTIDE SEQUENCE [LARGE SCALE GENOMIC DNA]</scope>
    <source>
        <strain evidence="2 3">Cbm 6</strain>
    </source>
</reference>
<dbReference type="PANTHER" id="PTHR42923:SF39">
    <property type="entry name" value="AMINO OXIDASE"/>
    <property type="match status" value="1"/>
</dbReference>
<protein>
    <submittedName>
        <fullName evidence="2">FAD-dependent oxidoreductase</fullName>
    </submittedName>
</protein>